<evidence type="ECO:0000313" key="2">
    <source>
        <dbReference type="Proteomes" id="UP000299102"/>
    </source>
</evidence>
<dbReference type="AlphaFoldDB" id="A0A4C1TL46"/>
<dbReference type="Proteomes" id="UP000299102">
    <property type="component" value="Unassembled WGS sequence"/>
</dbReference>
<comment type="caution">
    <text evidence="1">The sequence shown here is derived from an EMBL/GenBank/DDBJ whole genome shotgun (WGS) entry which is preliminary data.</text>
</comment>
<dbReference type="EMBL" id="BGZK01000066">
    <property type="protein sequence ID" value="GBP14774.1"/>
    <property type="molecule type" value="Genomic_DNA"/>
</dbReference>
<sequence>MKVHHLYSNFILKYKFQAERLCTEITHNIENAITITKSNYLTNKMPKSSLAAIPSPLFGASYSDSFNSKDFNRGNAAREIVLPQFLKFQQAQGAARAHAARRLS</sequence>
<reference evidence="1 2" key="1">
    <citation type="journal article" date="2019" name="Commun. Biol.">
        <title>The bagworm genome reveals a unique fibroin gene that provides high tensile strength.</title>
        <authorList>
            <person name="Kono N."/>
            <person name="Nakamura H."/>
            <person name="Ohtoshi R."/>
            <person name="Tomita M."/>
            <person name="Numata K."/>
            <person name="Arakawa K."/>
        </authorList>
    </citation>
    <scope>NUCLEOTIDE SEQUENCE [LARGE SCALE GENOMIC DNA]</scope>
</reference>
<keyword evidence="2" id="KW-1185">Reference proteome</keyword>
<organism evidence="1 2">
    <name type="scientific">Eumeta variegata</name>
    <name type="common">Bagworm moth</name>
    <name type="synonym">Eumeta japonica</name>
    <dbReference type="NCBI Taxonomy" id="151549"/>
    <lineage>
        <taxon>Eukaryota</taxon>
        <taxon>Metazoa</taxon>
        <taxon>Ecdysozoa</taxon>
        <taxon>Arthropoda</taxon>
        <taxon>Hexapoda</taxon>
        <taxon>Insecta</taxon>
        <taxon>Pterygota</taxon>
        <taxon>Neoptera</taxon>
        <taxon>Endopterygota</taxon>
        <taxon>Lepidoptera</taxon>
        <taxon>Glossata</taxon>
        <taxon>Ditrysia</taxon>
        <taxon>Tineoidea</taxon>
        <taxon>Psychidae</taxon>
        <taxon>Oiketicinae</taxon>
        <taxon>Eumeta</taxon>
    </lineage>
</organism>
<protein>
    <submittedName>
        <fullName evidence="1">Uncharacterized protein</fullName>
    </submittedName>
</protein>
<evidence type="ECO:0000313" key="1">
    <source>
        <dbReference type="EMBL" id="GBP14774.1"/>
    </source>
</evidence>
<proteinExistence type="predicted"/>
<accession>A0A4C1TL46</accession>
<gene>
    <name evidence="1" type="ORF">EVAR_9668_1</name>
</gene>
<name>A0A4C1TL46_EUMVA</name>